<dbReference type="Pfam" id="PF00251">
    <property type="entry name" value="Glyco_hydro_32N"/>
    <property type="match status" value="1"/>
</dbReference>
<evidence type="ECO:0000256" key="2">
    <source>
        <dbReference type="ARBA" id="ARBA00012758"/>
    </source>
</evidence>
<dbReference type="SUPFAM" id="SSF75005">
    <property type="entry name" value="Arabinanase/levansucrase/invertase"/>
    <property type="match status" value="1"/>
</dbReference>
<protein>
    <recommendedName>
        <fullName evidence="2">beta-fructofuranosidase</fullName>
        <ecNumber evidence="2">3.2.1.26</ecNumber>
    </recommendedName>
</protein>
<organism evidence="6 7">
    <name type="scientific">Jiangella anatolica</name>
    <dbReference type="NCBI Taxonomy" id="2670374"/>
    <lineage>
        <taxon>Bacteria</taxon>
        <taxon>Bacillati</taxon>
        <taxon>Actinomycetota</taxon>
        <taxon>Actinomycetes</taxon>
        <taxon>Jiangellales</taxon>
        <taxon>Jiangellaceae</taxon>
        <taxon>Jiangella</taxon>
    </lineage>
</organism>
<dbReference type="EMBL" id="POTW01000003">
    <property type="protein sequence ID" value="PZF86296.1"/>
    <property type="molecule type" value="Genomic_DNA"/>
</dbReference>
<dbReference type="CDD" id="cd08996">
    <property type="entry name" value="GH32_FFase"/>
    <property type="match status" value="1"/>
</dbReference>
<gene>
    <name evidence="6" type="ORF">C1I92_02060</name>
</gene>
<evidence type="ECO:0000256" key="1">
    <source>
        <dbReference type="ARBA" id="ARBA00009902"/>
    </source>
</evidence>
<dbReference type="InterPro" id="IPR001362">
    <property type="entry name" value="Glyco_hydro_32"/>
</dbReference>
<dbReference type="GO" id="GO:0004564">
    <property type="term" value="F:beta-fructofuranosidase activity"/>
    <property type="evidence" value="ECO:0007669"/>
    <property type="project" value="UniProtKB-EC"/>
</dbReference>
<dbReference type="SMART" id="SM00640">
    <property type="entry name" value="Glyco_32"/>
    <property type="match status" value="1"/>
</dbReference>
<keyword evidence="4" id="KW-0326">Glycosidase</keyword>
<comment type="caution">
    <text evidence="6">The sequence shown here is derived from an EMBL/GenBank/DDBJ whole genome shotgun (WGS) entry which is preliminary data.</text>
</comment>
<dbReference type="RefSeq" id="WP_111252988.1">
    <property type="nucleotide sequence ID" value="NZ_POTW01000003.1"/>
</dbReference>
<dbReference type="PANTHER" id="PTHR43101:SF1">
    <property type="entry name" value="BETA-FRUCTOSIDASE"/>
    <property type="match status" value="1"/>
</dbReference>
<name>A0A2W2CLT6_9ACTN</name>
<dbReference type="EC" id="3.2.1.26" evidence="2"/>
<keyword evidence="3" id="KW-0378">Hydrolase</keyword>
<reference evidence="6 7" key="1">
    <citation type="submission" date="2018-01" db="EMBL/GenBank/DDBJ databases">
        <title>Draft genome sequence of Jiangella sp. GTF31.</title>
        <authorList>
            <person name="Sahin N."/>
            <person name="Ay H."/>
            <person name="Saygin H."/>
        </authorList>
    </citation>
    <scope>NUCLEOTIDE SEQUENCE [LARGE SCALE GENOMIC DNA]</scope>
    <source>
        <strain evidence="6 7">GTF31</strain>
    </source>
</reference>
<dbReference type="Gene3D" id="2.115.10.20">
    <property type="entry name" value="Glycosyl hydrolase domain, family 43"/>
    <property type="match status" value="1"/>
</dbReference>
<dbReference type="Gene3D" id="2.60.120.560">
    <property type="entry name" value="Exo-inulinase, domain 1"/>
    <property type="match status" value="1"/>
</dbReference>
<feature type="domain" description="Glycosyl hydrolase family 32 N-terminal" evidence="5">
    <location>
        <begin position="23"/>
        <end position="326"/>
    </location>
</feature>
<dbReference type="InterPro" id="IPR013148">
    <property type="entry name" value="Glyco_hydro_32_N"/>
</dbReference>
<comment type="similarity">
    <text evidence="1">Belongs to the glycosyl hydrolase 32 family.</text>
</comment>
<dbReference type="AlphaFoldDB" id="A0A2W2CLT6"/>
<evidence type="ECO:0000313" key="7">
    <source>
        <dbReference type="Proteomes" id="UP000248764"/>
    </source>
</evidence>
<dbReference type="Proteomes" id="UP000248764">
    <property type="component" value="Unassembled WGS sequence"/>
</dbReference>
<dbReference type="InterPro" id="IPR023296">
    <property type="entry name" value="Glyco_hydro_beta-prop_sf"/>
</dbReference>
<evidence type="ECO:0000256" key="4">
    <source>
        <dbReference type="ARBA" id="ARBA00023295"/>
    </source>
</evidence>
<evidence type="ECO:0000256" key="3">
    <source>
        <dbReference type="ARBA" id="ARBA00022801"/>
    </source>
</evidence>
<proteinExistence type="inferred from homology"/>
<keyword evidence="7" id="KW-1185">Reference proteome</keyword>
<dbReference type="PANTHER" id="PTHR43101">
    <property type="entry name" value="BETA-FRUCTOSIDASE"/>
    <property type="match status" value="1"/>
</dbReference>
<sequence length="455" mass="48759">MTQRAPAHAETAVAPDHWRPRYHVTGVRNWINDPNGPVHLDGRYHLFFQANPQAPAWGPPHWGHVSSADLVHWTRHPTALAPSPGGPDADGCWSGCLRVVDGRPAIYYTGVVGEDDDRVESVCRAWGSPDLLTWSKEPEPLLAGPPPELGSGFHRDPFLWHDGSGWQLLLGSGTTAGERHGQVLRYDSPDGSRWRYRGVFFAAPRWAGGLDLGELWECPQLVVSGSSVALVVSCQVPGAPRPLTHAAGFVGSIHDGRFQGEPAGILDQGDAFYAPAVTTDAAGRTLLWGWAQEAVQPSTQATMGQVGALTVPRQLTVVDGRLDQEPVAELTALRRAELRPGDPPAEPVLELAGSPDGDGWTVTDDVARLRVGAGPDGLAVEVADPIGGERSFTLRRPAGAPVRVFVDGSLVEVFSGGAALTTRTYWARPRVRLSASRRGDLQAWQLDAGGPRSAE</sequence>
<dbReference type="GO" id="GO:0005975">
    <property type="term" value="P:carbohydrate metabolic process"/>
    <property type="evidence" value="ECO:0007669"/>
    <property type="project" value="InterPro"/>
</dbReference>
<dbReference type="InterPro" id="IPR051214">
    <property type="entry name" value="GH32_Enzymes"/>
</dbReference>
<evidence type="ECO:0000313" key="6">
    <source>
        <dbReference type="EMBL" id="PZF86296.1"/>
    </source>
</evidence>
<evidence type="ECO:0000259" key="5">
    <source>
        <dbReference type="Pfam" id="PF00251"/>
    </source>
</evidence>
<accession>A0A2W2CLT6</accession>